<dbReference type="PANTHER" id="PTHR42733">
    <property type="entry name" value="DJ-1 PROTEIN"/>
    <property type="match status" value="1"/>
</dbReference>
<dbReference type="InterPro" id="IPR006286">
    <property type="entry name" value="C56_PfpI-like"/>
</dbReference>
<dbReference type="Proteomes" id="UP000628448">
    <property type="component" value="Unassembled WGS sequence"/>
</dbReference>
<dbReference type="Pfam" id="PF01965">
    <property type="entry name" value="DJ-1_PfpI"/>
    <property type="match status" value="1"/>
</dbReference>
<evidence type="ECO:0000256" key="1">
    <source>
        <dbReference type="ARBA" id="ARBA00008542"/>
    </source>
</evidence>
<dbReference type="CDD" id="cd03169">
    <property type="entry name" value="GATase1_PfpI_1"/>
    <property type="match status" value="1"/>
</dbReference>
<dbReference type="Gene3D" id="3.40.50.880">
    <property type="match status" value="1"/>
</dbReference>
<evidence type="ECO:0000259" key="2">
    <source>
        <dbReference type="Pfam" id="PF01965"/>
    </source>
</evidence>
<name>A0A931GWB3_9BACT</name>
<dbReference type="SUPFAM" id="SSF52317">
    <property type="entry name" value="Class I glutamine amidotransferase-like"/>
    <property type="match status" value="1"/>
</dbReference>
<dbReference type="InterPro" id="IPR029062">
    <property type="entry name" value="Class_I_gatase-like"/>
</dbReference>
<dbReference type="PANTHER" id="PTHR42733:SF2">
    <property type="entry name" value="DJ-1_THIJ_PFPI FAMILY PROTEIN"/>
    <property type="match status" value="1"/>
</dbReference>
<sequence>MAAGKILIITGDAGESFEILYASHRLREVGFVPVIAAPAVKRMNLVIHDFELGWDTYVERKGYLVEADISFDNVNTADYEALLLPGGRAPEYLRNNESVIKIVQEFARNNKYIFAICHGVQILVTAGLVNNKKIACYEHVKFEVESCGGVYVSPDEAVQDGMIVTGKTWQSHPEFYRLVFQCLQE</sequence>
<dbReference type="InterPro" id="IPR002818">
    <property type="entry name" value="DJ-1/PfpI"/>
</dbReference>
<keyword evidence="4" id="KW-1185">Reference proteome</keyword>
<gene>
    <name evidence="3" type="ORF">I5907_07675</name>
</gene>
<protein>
    <submittedName>
        <fullName evidence="3">DJ-1/PfpI family protein</fullName>
    </submittedName>
</protein>
<accession>A0A931GWB3</accession>
<evidence type="ECO:0000313" key="3">
    <source>
        <dbReference type="EMBL" id="MBG9376108.1"/>
    </source>
</evidence>
<dbReference type="NCBIfam" id="TIGR01382">
    <property type="entry name" value="PfpI"/>
    <property type="match status" value="1"/>
</dbReference>
<dbReference type="AlphaFoldDB" id="A0A931GWB3"/>
<evidence type="ECO:0000313" key="4">
    <source>
        <dbReference type="Proteomes" id="UP000628448"/>
    </source>
</evidence>
<proteinExistence type="inferred from homology"/>
<comment type="similarity">
    <text evidence="1">Belongs to the peptidase C56 family.</text>
</comment>
<feature type="domain" description="DJ-1/PfpI" evidence="2">
    <location>
        <begin position="5"/>
        <end position="178"/>
    </location>
</feature>
<comment type="caution">
    <text evidence="3">The sequence shown here is derived from an EMBL/GenBank/DDBJ whole genome shotgun (WGS) entry which is preliminary data.</text>
</comment>
<dbReference type="EMBL" id="JADWYR010000001">
    <property type="protein sequence ID" value="MBG9376108.1"/>
    <property type="molecule type" value="Genomic_DNA"/>
</dbReference>
<organism evidence="3 4">
    <name type="scientific">Panacibacter microcysteis</name>
    <dbReference type="NCBI Taxonomy" id="2793269"/>
    <lineage>
        <taxon>Bacteria</taxon>
        <taxon>Pseudomonadati</taxon>
        <taxon>Bacteroidota</taxon>
        <taxon>Chitinophagia</taxon>
        <taxon>Chitinophagales</taxon>
        <taxon>Chitinophagaceae</taxon>
        <taxon>Panacibacter</taxon>
    </lineage>
</organism>
<reference evidence="3" key="1">
    <citation type="submission" date="2020-11" db="EMBL/GenBank/DDBJ databases">
        <title>Bacterial whole genome sequence for Panacibacter sp. DH6.</title>
        <authorList>
            <person name="Le V."/>
            <person name="Ko S."/>
            <person name="Ahn C.-Y."/>
            <person name="Oh H.-M."/>
        </authorList>
    </citation>
    <scope>NUCLEOTIDE SEQUENCE</scope>
    <source>
        <strain evidence="3">DH6</strain>
    </source>
</reference>
<dbReference type="PROSITE" id="PS51276">
    <property type="entry name" value="PEPTIDASE_C56_PFPI"/>
    <property type="match status" value="1"/>
</dbReference>
<dbReference type="RefSeq" id="WP_196990130.1">
    <property type="nucleotide sequence ID" value="NZ_JADWYR010000001.1"/>
</dbReference>